<dbReference type="GO" id="GO:0005829">
    <property type="term" value="C:cytosol"/>
    <property type="evidence" value="ECO:0007669"/>
    <property type="project" value="TreeGrafter"/>
</dbReference>
<dbReference type="InterPro" id="IPR036812">
    <property type="entry name" value="NAD(P)_OxRdtase_dom_sf"/>
</dbReference>
<dbReference type="Gene3D" id="3.20.20.100">
    <property type="entry name" value="NADP-dependent oxidoreductase domain"/>
    <property type="match status" value="1"/>
</dbReference>
<keyword evidence="1" id="KW-0560">Oxidoreductase</keyword>
<keyword evidence="4" id="KW-1185">Reference proteome</keyword>
<dbReference type="PANTHER" id="PTHR43364:SF18">
    <property type="entry name" value="OXIDOREDUCTASE"/>
    <property type="match status" value="1"/>
</dbReference>
<dbReference type="AlphaFoldDB" id="A0A839GAR0"/>
<feature type="domain" description="NADP-dependent oxidoreductase" evidence="2">
    <location>
        <begin position="16"/>
        <end position="321"/>
    </location>
</feature>
<dbReference type="InterPro" id="IPR050523">
    <property type="entry name" value="AKR_Detox_Biosynth"/>
</dbReference>
<dbReference type="PANTHER" id="PTHR43364">
    <property type="entry name" value="NADH-SPECIFIC METHYLGLYOXAL REDUCTASE-RELATED"/>
    <property type="match status" value="1"/>
</dbReference>
<accession>A0A839GAR0</accession>
<dbReference type="InterPro" id="IPR023210">
    <property type="entry name" value="NADP_OxRdtase_dom"/>
</dbReference>
<dbReference type="CDD" id="cd19091">
    <property type="entry name" value="AKR_PsAKR"/>
    <property type="match status" value="1"/>
</dbReference>
<protein>
    <submittedName>
        <fullName evidence="3">Aryl-alcohol dehydrogenase-like predicted oxidoreductase</fullName>
    </submittedName>
</protein>
<dbReference type="GO" id="GO:0016491">
    <property type="term" value="F:oxidoreductase activity"/>
    <property type="evidence" value="ECO:0007669"/>
    <property type="project" value="UniProtKB-KW"/>
</dbReference>
<comment type="caution">
    <text evidence="3">The sequence shown here is derived from an EMBL/GenBank/DDBJ whole genome shotgun (WGS) entry which is preliminary data.</text>
</comment>
<dbReference type="Proteomes" id="UP000563094">
    <property type="component" value="Unassembled WGS sequence"/>
</dbReference>
<dbReference type="Pfam" id="PF00248">
    <property type="entry name" value="Aldo_ket_red"/>
    <property type="match status" value="1"/>
</dbReference>
<reference evidence="3 4" key="1">
    <citation type="submission" date="2020-08" db="EMBL/GenBank/DDBJ databases">
        <title>Genomic Encyclopedia of Type Strains, Phase IV (KMG-IV): sequencing the most valuable type-strain genomes for metagenomic binning, comparative biology and taxonomic classification.</title>
        <authorList>
            <person name="Goeker M."/>
        </authorList>
    </citation>
    <scope>NUCLEOTIDE SEQUENCE [LARGE SCALE GENOMIC DNA]</scope>
    <source>
        <strain evidence="3 4">DSM 29854</strain>
    </source>
</reference>
<organism evidence="3 4">
    <name type="scientific">Rufibacter quisquiliarum</name>
    <dbReference type="NCBI Taxonomy" id="1549639"/>
    <lineage>
        <taxon>Bacteria</taxon>
        <taxon>Pseudomonadati</taxon>
        <taxon>Bacteroidota</taxon>
        <taxon>Cytophagia</taxon>
        <taxon>Cytophagales</taxon>
        <taxon>Hymenobacteraceae</taxon>
        <taxon>Rufibacter</taxon>
    </lineage>
</organism>
<evidence type="ECO:0000313" key="4">
    <source>
        <dbReference type="Proteomes" id="UP000563094"/>
    </source>
</evidence>
<dbReference type="FunFam" id="3.20.20.100:FF:000004">
    <property type="entry name" value="Oxidoreductase, aldo/keto reductase"/>
    <property type="match status" value="1"/>
</dbReference>
<dbReference type="SUPFAM" id="SSF51430">
    <property type="entry name" value="NAD(P)-linked oxidoreductase"/>
    <property type="match status" value="1"/>
</dbReference>
<evidence type="ECO:0000313" key="3">
    <source>
        <dbReference type="EMBL" id="MBA9076624.1"/>
    </source>
</evidence>
<dbReference type="EMBL" id="JACJIQ010000004">
    <property type="protein sequence ID" value="MBA9076624.1"/>
    <property type="molecule type" value="Genomic_DNA"/>
</dbReference>
<evidence type="ECO:0000256" key="1">
    <source>
        <dbReference type="ARBA" id="ARBA00023002"/>
    </source>
</evidence>
<gene>
    <name evidence="3" type="ORF">FHS90_001330</name>
</gene>
<name>A0A839GAR0_9BACT</name>
<evidence type="ECO:0000259" key="2">
    <source>
        <dbReference type="Pfam" id="PF00248"/>
    </source>
</evidence>
<proteinExistence type="predicted"/>
<sequence>MEYRRLGGSGLEVPVLSFGTATFGGGNEFFKAWGSTQVDEATRLVNLFLDAGVNFFDTANTYSQGLAEEILGKAIAGKRHQMILSTKGTFPFGQGPNNQGSSRFHLLQQVEGSLKRLGTDYIDIYHMHGFDGNTPVEETLRTLDDLIQSGKVRYIAASNFSGWHLMKSLSVSERYGWNKYVGHQVYYSLANREYEWELMPLGLDQNVGAIIWSPLAAGRLGGKYRRNQPLPADSRVAQGGSPVPEAVVNEEVFYNTLDALDQVAEETGKTVAQVALNWLLQRPTVSSIIFGARNEEQLRQNLGAVGWNLTLEQVKKLDQASEVPPIYPYWHQRQNLKLNPIPDFYKER</sequence>
<dbReference type="RefSeq" id="WP_182512411.1">
    <property type="nucleotide sequence ID" value="NZ_JACJIQ010000004.1"/>
</dbReference>